<sequence length="136" mass="15835">MLLTPPKKDFQKVVHSKVRIREELHSMRLGLNALRFTLAQRQAKLSDDFSIRFPMNSAEDVKILNKQLEDRRLHLKLVTRVNGNDRMFKRIMFGKSAGQHWVIADNNGRAGDQHKLEGRKQQGLLCTHRLVAVHCW</sequence>
<dbReference type="EMBL" id="JTDE01013248">
    <property type="protein sequence ID" value="KAF7234081.1"/>
    <property type="molecule type" value="Genomic_DNA"/>
</dbReference>
<proteinExistence type="predicted"/>
<gene>
    <name evidence="1" type="ORF">EG68_12489</name>
</gene>
<evidence type="ECO:0000313" key="1">
    <source>
        <dbReference type="EMBL" id="KAF7234081.1"/>
    </source>
</evidence>
<name>A0A8S9YCN7_9TREM</name>
<reference evidence="1" key="1">
    <citation type="submission" date="2019-07" db="EMBL/GenBank/DDBJ databases">
        <title>Annotation for the trematode Paragonimus miyazaki's.</title>
        <authorList>
            <person name="Choi Y.-J."/>
        </authorList>
    </citation>
    <scope>NUCLEOTIDE SEQUENCE</scope>
    <source>
        <strain evidence="1">Japan</strain>
    </source>
</reference>
<dbReference type="Proteomes" id="UP000822476">
    <property type="component" value="Unassembled WGS sequence"/>
</dbReference>
<organism evidence="1 2">
    <name type="scientific">Paragonimus skrjabini miyazakii</name>
    <dbReference type="NCBI Taxonomy" id="59628"/>
    <lineage>
        <taxon>Eukaryota</taxon>
        <taxon>Metazoa</taxon>
        <taxon>Spiralia</taxon>
        <taxon>Lophotrochozoa</taxon>
        <taxon>Platyhelminthes</taxon>
        <taxon>Trematoda</taxon>
        <taxon>Digenea</taxon>
        <taxon>Plagiorchiida</taxon>
        <taxon>Troglotremata</taxon>
        <taxon>Troglotrematidae</taxon>
        <taxon>Paragonimus</taxon>
    </lineage>
</organism>
<protein>
    <submittedName>
        <fullName evidence="1">Uncharacterized protein</fullName>
    </submittedName>
</protein>
<dbReference type="AlphaFoldDB" id="A0A8S9YCN7"/>
<dbReference type="OrthoDB" id="6278526at2759"/>
<accession>A0A8S9YCN7</accession>
<keyword evidence="2" id="KW-1185">Reference proteome</keyword>
<comment type="caution">
    <text evidence="1">The sequence shown here is derived from an EMBL/GenBank/DDBJ whole genome shotgun (WGS) entry which is preliminary data.</text>
</comment>
<evidence type="ECO:0000313" key="2">
    <source>
        <dbReference type="Proteomes" id="UP000822476"/>
    </source>
</evidence>